<evidence type="ECO:0000256" key="5">
    <source>
        <dbReference type="ARBA" id="ARBA00054901"/>
    </source>
</evidence>
<evidence type="ECO:0000256" key="6">
    <source>
        <dbReference type="SAM" id="MobiDB-lite"/>
    </source>
</evidence>
<comment type="caution">
    <text evidence="8">The sequence shown here is derived from an EMBL/GenBank/DDBJ whole genome shotgun (WGS) entry which is preliminary data.</text>
</comment>
<feature type="compositionally biased region" description="Polar residues" evidence="6">
    <location>
        <begin position="13"/>
        <end position="37"/>
    </location>
</feature>
<dbReference type="AlphaFoldDB" id="A0A8J7NNM9"/>
<evidence type="ECO:0000256" key="3">
    <source>
        <dbReference type="ARBA" id="ARBA00022514"/>
    </source>
</evidence>
<sequence length="140" mass="15571">MSHFQNATLKALNAQSSEQRSIQTRQSQEQRALSRTTEISHQEKTMNGKTITCVIFICLACAALTEGMALKSLGTELRCQCINKESRFIHPKLIQNVELFPSGPHCGNAEVIATMKTGKKICLEPTAPWVKILIKAIMEK</sequence>
<dbReference type="InterPro" id="IPR033899">
    <property type="entry name" value="CXC_Chemokine_domain"/>
</dbReference>
<dbReference type="PRINTS" id="PR00436">
    <property type="entry name" value="INTERLEUKIN8"/>
</dbReference>
<comment type="function">
    <text evidence="5">Ligand for cxcr3.2. Chemotactic for macrophages.</text>
</comment>
<dbReference type="SUPFAM" id="SSF54117">
    <property type="entry name" value="Interleukin 8-like chemokines"/>
    <property type="match status" value="1"/>
</dbReference>
<dbReference type="InterPro" id="IPR001089">
    <property type="entry name" value="Chemokine_CXC"/>
</dbReference>
<dbReference type="PANTHER" id="PTHR12015">
    <property type="entry name" value="SMALL INDUCIBLE CYTOKINE A"/>
    <property type="match status" value="1"/>
</dbReference>
<gene>
    <name evidence="8" type="primary">Cxcl8_2</name>
    <name evidence="8" type="ORF">GTO95_0005596</name>
</gene>
<dbReference type="EMBL" id="JAAWVO010022714">
    <property type="protein sequence ID" value="MBN3315643.1"/>
    <property type="molecule type" value="Genomic_DNA"/>
</dbReference>
<keyword evidence="9" id="KW-1185">Reference proteome</keyword>
<feature type="non-terminal residue" evidence="8">
    <location>
        <position position="1"/>
    </location>
</feature>
<comment type="subcellular location">
    <subcellularLocation>
        <location evidence="1">Secreted</location>
    </subcellularLocation>
</comment>
<keyword evidence="3" id="KW-0202">Cytokine</keyword>
<evidence type="ECO:0000313" key="9">
    <source>
        <dbReference type="Proteomes" id="UP000736164"/>
    </source>
</evidence>
<feature type="non-terminal residue" evidence="8">
    <location>
        <position position="140"/>
    </location>
</feature>
<name>A0A8J7NNM9_ATRSP</name>
<dbReference type="Pfam" id="PF00048">
    <property type="entry name" value="IL8"/>
    <property type="match status" value="1"/>
</dbReference>
<organism evidence="8 9">
    <name type="scientific">Atractosteus spatula</name>
    <name type="common">Alligator gar</name>
    <name type="synonym">Lepisosteus spatula</name>
    <dbReference type="NCBI Taxonomy" id="7917"/>
    <lineage>
        <taxon>Eukaryota</taxon>
        <taxon>Metazoa</taxon>
        <taxon>Chordata</taxon>
        <taxon>Craniata</taxon>
        <taxon>Vertebrata</taxon>
        <taxon>Euteleostomi</taxon>
        <taxon>Actinopterygii</taxon>
        <taxon>Neopterygii</taxon>
        <taxon>Holostei</taxon>
        <taxon>Semionotiformes</taxon>
        <taxon>Lepisosteidae</taxon>
        <taxon>Atractosteus</taxon>
    </lineage>
</organism>
<dbReference type="PRINTS" id="PR00437">
    <property type="entry name" value="SMALLCYTKCXC"/>
</dbReference>
<reference evidence="8" key="1">
    <citation type="journal article" date="2021" name="Cell">
        <title>Tracing the genetic footprints of vertebrate landing in non-teleost ray-finned fishes.</title>
        <authorList>
            <person name="Bi X."/>
            <person name="Wang K."/>
            <person name="Yang L."/>
            <person name="Pan H."/>
            <person name="Jiang H."/>
            <person name="Wei Q."/>
            <person name="Fang M."/>
            <person name="Yu H."/>
            <person name="Zhu C."/>
            <person name="Cai Y."/>
            <person name="He Y."/>
            <person name="Gan X."/>
            <person name="Zeng H."/>
            <person name="Yu D."/>
            <person name="Zhu Y."/>
            <person name="Jiang H."/>
            <person name="Qiu Q."/>
            <person name="Yang H."/>
            <person name="Zhang Y.E."/>
            <person name="Wang W."/>
            <person name="Zhu M."/>
            <person name="He S."/>
            <person name="Zhang G."/>
        </authorList>
    </citation>
    <scope>NUCLEOTIDE SEQUENCE</scope>
    <source>
        <strain evidence="8">Allg_001</strain>
    </source>
</reference>
<dbReference type="InterPro" id="IPR036048">
    <property type="entry name" value="Interleukin_8-like_sf"/>
</dbReference>
<evidence type="ECO:0000256" key="4">
    <source>
        <dbReference type="ARBA" id="ARBA00022525"/>
    </source>
</evidence>
<dbReference type="FunFam" id="2.40.50.40:FF:000004">
    <property type="entry name" value="C-X-C motif chemokine"/>
    <property type="match status" value="1"/>
</dbReference>
<dbReference type="GO" id="GO:0006952">
    <property type="term" value="P:defense response"/>
    <property type="evidence" value="ECO:0007669"/>
    <property type="project" value="InterPro"/>
</dbReference>
<dbReference type="Proteomes" id="UP000736164">
    <property type="component" value="Unassembled WGS sequence"/>
</dbReference>
<dbReference type="InterPro" id="IPR039809">
    <property type="entry name" value="Chemokine_b/g/d"/>
</dbReference>
<dbReference type="GO" id="GO:0006955">
    <property type="term" value="P:immune response"/>
    <property type="evidence" value="ECO:0007669"/>
    <property type="project" value="InterPro"/>
</dbReference>
<feature type="domain" description="Chemokine interleukin-8-like" evidence="7">
    <location>
        <begin position="76"/>
        <end position="137"/>
    </location>
</feature>
<feature type="region of interest" description="Disordered" evidence="6">
    <location>
        <begin position="13"/>
        <end position="41"/>
    </location>
</feature>
<dbReference type="InterPro" id="IPR001811">
    <property type="entry name" value="Chemokine_IL8-like_dom"/>
</dbReference>
<dbReference type="GO" id="GO:0042056">
    <property type="term" value="F:chemoattractant activity"/>
    <property type="evidence" value="ECO:0007669"/>
    <property type="project" value="UniProtKB-ARBA"/>
</dbReference>
<dbReference type="GO" id="GO:0008009">
    <property type="term" value="F:chemokine activity"/>
    <property type="evidence" value="ECO:0007669"/>
    <property type="project" value="InterPro"/>
</dbReference>
<comment type="similarity">
    <text evidence="2">Belongs to the intercrine alpha (chemokine CxC) family.</text>
</comment>
<protein>
    <submittedName>
        <fullName evidence="8">IL8 protein</fullName>
    </submittedName>
</protein>
<accession>A0A8J7NNM9</accession>
<evidence type="ECO:0000256" key="2">
    <source>
        <dbReference type="ARBA" id="ARBA00010665"/>
    </source>
</evidence>
<evidence type="ECO:0000259" key="7">
    <source>
        <dbReference type="SMART" id="SM00199"/>
    </source>
</evidence>
<dbReference type="GO" id="GO:0005615">
    <property type="term" value="C:extracellular space"/>
    <property type="evidence" value="ECO:0007669"/>
    <property type="project" value="UniProtKB-KW"/>
</dbReference>
<keyword evidence="4" id="KW-0964">Secreted</keyword>
<dbReference type="PANTHER" id="PTHR12015:SF198">
    <property type="entry name" value="PLATELET BASIC PROTEIN"/>
    <property type="match status" value="1"/>
</dbReference>
<dbReference type="Gene3D" id="2.40.50.40">
    <property type="match status" value="1"/>
</dbReference>
<dbReference type="CDD" id="cd00273">
    <property type="entry name" value="Chemokine_CXC"/>
    <property type="match status" value="1"/>
</dbReference>
<evidence type="ECO:0000256" key="1">
    <source>
        <dbReference type="ARBA" id="ARBA00004613"/>
    </source>
</evidence>
<evidence type="ECO:0000313" key="8">
    <source>
        <dbReference type="EMBL" id="MBN3315643.1"/>
    </source>
</evidence>
<proteinExistence type="inferred from homology"/>
<dbReference type="SMART" id="SM00199">
    <property type="entry name" value="SCY"/>
    <property type="match status" value="1"/>
</dbReference>